<feature type="compositionally biased region" description="Acidic residues" evidence="1">
    <location>
        <begin position="69"/>
        <end position="84"/>
    </location>
</feature>
<feature type="compositionally biased region" description="Low complexity" evidence="1">
    <location>
        <begin position="120"/>
        <end position="129"/>
    </location>
</feature>
<feature type="region of interest" description="Disordered" evidence="1">
    <location>
        <begin position="63"/>
        <end position="315"/>
    </location>
</feature>
<dbReference type="InterPro" id="IPR039191">
    <property type="entry name" value="Nopp140-like"/>
</dbReference>
<feature type="domain" description="Srp40 C-terminal" evidence="2">
    <location>
        <begin position="355"/>
        <end position="426"/>
    </location>
</feature>
<comment type="caution">
    <text evidence="3">The sequence shown here is derived from an EMBL/GenBank/DDBJ whole genome shotgun (WGS) entry which is preliminary data.</text>
</comment>
<dbReference type="GO" id="GO:0005654">
    <property type="term" value="C:nucleoplasm"/>
    <property type="evidence" value="ECO:0007669"/>
    <property type="project" value="TreeGrafter"/>
</dbReference>
<evidence type="ECO:0000256" key="1">
    <source>
        <dbReference type="SAM" id="MobiDB-lite"/>
    </source>
</evidence>
<feature type="compositionally biased region" description="Polar residues" evidence="1">
    <location>
        <begin position="192"/>
        <end position="211"/>
    </location>
</feature>
<dbReference type="AlphaFoldDB" id="A0A9P7UV36"/>
<dbReference type="PANTHER" id="PTHR23216:SF1">
    <property type="entry name" value="NUCLEOLAR AND COILED-BODY PHOSPHOPROTEIN 1"/>
    <property type="match status" value="1"/>
</dbReference>
<evidence type="ECO:0000259" key="2">
    <source>
        <dbReference type="Pfam" id="PF05022"/>
    </source>
</evidence>
<dbReference type="EMBL" id="CM032185">
    <property type="protein sequence ID" value="KAG7092929.1"/>
    <property type="molecule type" value="Genomic_DNA"/>
</dbReference>
<feature type="compositionally biased region" description="Acidic residues" evidence="1">
    <location>
        <begin position="178"/>
        <end position="187"/>
    </location>
</feature>
<dbReference type="RefSeq" id="XP_043009399.1">
    <property type="nucleotide sequence ID" value="XM_043154111.1"/>
</dbReference>
<dbReference type="GeneID" id="66078310"/>
<evidence type="ECO:0000313" key="3">
    <source>
        <dbReference type="EMBL" id="KAG7092929.1"/>
    </source>
</evidence>
<evidence type="ECO:0000313" key="4">
    <source>
        <dbReference type="Proteomes" id="UP001049176"/>
    </source>
</evidence>
<gene>
    <name evidence="3" type="ORF">E1B28_009234</name>
</gene>
<feature type="compositionally biased region" description="Basic residues" evidence="1">
    <location>
        <begin position="135"/>
        <end position="150"/>
    </location>
</feature>
<dbReference type="Proteomes" id="UP001049176">
    <property type="component" value="Chromosome 5"/>
</dbReference>
<dbReference type="GO" id="GO:0005730">
    <property type="term" value="C:nucleolus"/>
    <property type="evidence" value="ECO:0007669"/>
    <property type="project" value="InterPro"/>
</dbReference>
<keyword evidence="4" id="KW-1185">Reference proteome</keyword>
<feature type="compositionally biased region" description="Low complexity" evidence="1">
    <location>
        <begin position="158"/>
        <end position="177"/>
    </location>
</feature>
<protein>
    <recommendedName>
        <fullName evidence="2">Srp40 C-terminal domain-containing protein</fullName>
    </recommendedName>
</protein>
<reference evidence="3" key="1">
    <citation type="journal article" date="2021" name="Genome Biol. Evol.">
        <title>The assembled and annotated genome of the fairy-ring fungus Marasmius oreades.</title>
        <authorList>
            <person name="Hiltunen M."/>
            <person name="Ament-Velasquez S.L."/>
            <person name="Johannesson H."/>
        </authorList>
    </citation>
    <scope>NUCLEOTIDE SEQUENCE</scope>
    <source>
        <strain evidence="3">03SP1</strain>
    </source>
</reference>
<feature type="compositionally biased region" description="Basic and acidic residues" evidence="1">
    <location>
        <begin position="336"/>
        <end position="361"/>
    </location>
</feature>
<proteinExistence type="predicted"/>
<dbReference type="Pfam" id="PF05022">
    <property type="entry name" value="SRP40_C"/>
    <property type="match status" value="1"/>
</dbReference>
<name>A0A9P7UV36_9AGAR</name>
<feature type="compositionally biased region" description="Basic and acidic residues" evidence="1">
    <location>
        <begin position="229"/>
        <end position="244"/>
    </location>
</feature>
<sequence>MEANLATTYTLIHAFLTKHSHSKAADALKKAARGVVVLKDGIETEGPQLDEIIQQWKTMTAKRLKEDGSSDDTGSESSDSDDSSSDSSSNDSKLSTATCIAGSSTNAKFKMKAPPVPTTSSSSSSESESANNVKKASKREKLKQVGKKASKASESESESSSSSSSDSGPSSGSSSDSSDSDSDSDDEPVNKKTANSVETLPKSSQNRSETMSSGDSSDDSSSDSSSDSENEKVKNKISEKESKTKQNKAAVSKRKEKKAETSDSDSDSSDSNSDTKETSPATEEVSSIPPTNAKSELLQEDVKATKKRRISEGGAGVATAVVSTARVELETAPTVQRKEQEKEAAAKNGRRTNERFQRVDPNKVTSQYVIDNRYENKAAPKNDYGAKAHADLIVTRGAGFRKEKNKKKRGSYKGGEITMESHSFKFT</sequence>
<feature type="region of interest" description="Disordered" evidence="1">
    <location>
        <begin position="334"/>
        <end position="364"/>
    </location>
</feature>
<dbReference type="KEGG" id="more:E1B28_009234"/>
<accession>A0A9P7UV36</accession>
<feature type="compositionally biased region" description="Polar residues" evidence="1">
    <location>
        <begin position="278"/>
        <end position="294"/>
    </location>
</feature>
<organism evidence="3 4">
    <name type="scientific">Marasmius oreades</name>
    <name type="common">fairy-ring Marasmius</name>
    <dbReference type="NCBI Taxonomy" id="181124"/>
    <lineage>
        <taxon>Eukaryota</taxon>
        <taxon>Fungi</taxon>
        <taxon>Dikarya</taxon>
        <taxon>Basidiomycota</taxon>
        <taxon>Agaricomycotina</taxon>
        <taxon>Agaricomycetes</taxon>
        <taxon>Agaricomycetidae</taxon>
        <taxon>Agaricales</taxon>
        <taxon>Marasmiineae</taxon>
        <taxon>Marasmiaceae</taxon>
        <taxon>Marasmius</taxon>
    </lineage>
</organism>
<dbReference type="OrthoDB" id="5599646at2759"/>
<dbReference type="InterPro" id="IPR007718">
    <property type="entry name" value="Srp40_C"/>
</dbReference>
<feature type="compositionally biased region" description="Polar residues" evidence="1">
    <location>
        <begin position="93"/>
        <end position="107"/>
    </location>
</feature>
<dbReference type="PANTHER" id="PTHR23216">
    <property type="entry name" value="NUCLEOLAR AND COILED-BODY PHOSPHOPROTEIN 1"/>
    <property type="match status" value="1"/>
</dbReference>